<organism evidence="2 3">
    <name type="scientific">Klebsormidium nitens</name>
    <name type="common">Green alga</name>
    <name type="synonym">Ulothrix nitens</name>
    <dbReference type="NCBI Taxonomy" id="105231"/>
    <lineage>
        <taxon>Eukaryota</taxon>
        <taxon>Viridiplantae</taxon>
        <taxon>Streptophyta</taxon>
        <taxon>Klebsormidiophyceae</taxon>
        <taxon>Klebsormidiales</taxon>
        <taxon>Klebsormidiaceae</taxon>
        <taxon>Klebsormidium</taxon>
    </lineage>
</organism>
<dbReference type="AlphaFoldDB" id="A0A1Y1IH73"/>
<feature type="compositionally biased region" description="Low complexity" evidence="1">
    <location>
        <begin position="48"/>
        <end position="66"/>
    </location>
</feature>
<sequence length="104" mass="11477">MFLLEERLLEVECWGFLQTAELGAERTLPFEAGFEKLSLVYMGGGPSRGSSDESASSLEDPSSDSVLVVRMNRQGRDGLYHNQGYNYGYRGGAAYPNVSSRRTS</sequence>
<evidence type="ECO:0000313" key="3">
    <source>
        <dbReference type="Proteomes" id="UP000054558"/>
    </source>
</evidence>
<accession>A0A1Y1IH73</accession>
<dbReference type="Proteomes" id="UP000054558">
    <property type="component" value="Unassembled WGS sequence"/>
</dbReference>
<gene>
    <name evidence="2" type="ORF">KFL_005890080</name>
</gene>
<reference evidence="2 3" key="1">
    <citation type="journal article" date="2014" name="Nat. Commun.">
        <title>Klebsormidium flaccidum genome reveals primary factors for plant terrestrial adaptation.</title>
        <authorList>
            <person name="Hori K."/>
            <person name="Maruyama F."/>
            <person name="Fujisawa T."/>
            <person name="Togashi T."/>
            <person name="Yamamoto N."/>
            <person name="Seo M."/>
            <person name="Sato S."/>
            <person name="Yamada T."/>
            <person name="Mori H."/>
            <person name="Tajima N."/>
            <person name="Moriyama T."/>
            <person name="Ikeuchi M."/>
            <person name="Watanabe M."/>
            <person name="Wada H."/>
            <person name="Kobayashi K."/>
            <person name="Saito M."/>
            <person name="Masuda T."/>
            <person name="Sasaki-Sekimoto Y."/>
            <person name="Mashiguchi K."/>
            <person name="Awai K."/>
            <person name="Shimojima M."/>
            <person name="Masuda S."/>
            <person name="Iwai M."/>
            <person name="Nobusawa T."/>
            <person name="Narise T."/>
            <person name="Kondo S."/>
            <person name="Saito H."/>
            <person name="Sato R."/>
            <person name="Murakawa M."/>
            <person name="Ihara Y."/>
            <person name="Oshima-Yamada Y."/>
            <person name="Ohtaka K."/>
            <person name="Satoh M."/>
            <person name="Sonobe K."/>
            <person name="Ishii M."/>
            <person name="Ohtani R."/>
            <person name="Kanamori-Sato M."/>
            <person name="Honoki R."/>
            <person name="Miyazaki D."/>
            <person name="Mochizuki H."/>
            <person name="Umetsu J."/>
            <person name="Higashi K."/>
            <person name="Shibata D."/>
            <person name="Kamiya Y."/>
            <person name="Sato N."/>
            <person name="Nakamura Y."/>
            <person name="Tabata S."/>
            <person name="Ida S."/>
            <person name="Kurokawa K."/>
            <person name="Ohta H."/>
        </authorList>
    </citation>
    <scope>NUCLEOTIDE SEQUENCE [LARGE SCALE GENOMIC DNA]</scope>
    <source>
        <strain evidence="2 3">NIES-2285</strain>
    </source>
</reference>
<protein>
    <submittedName>
        <fullName evidence="2">Uncharacterized protein</fullName>
    </submittedName>
</protein>
<proteinExistence type="predicted"/>
<evidence type="ECO:0000256" key="1">
    <source>
        <dbReference type="SAM" id="MobiDB-lite"/>
    </source>
</evidence>
<dbReference type="EMBL" id="DF237538">
    <property type="protein sequence ID" value="GAQ90013.1"/>
    <property type="molecule type" value="Genomic_DNA"/>
</dbReference>
<keyword evidence="3" id="KW-1185">Reference proteome</keyword>
<name>A0A1Y1IH73_KLENI</name>
<feature type="region of interest" description="Disordered" evidence="1">
    <location>
        <begin position="45"/>
        <end position="66"/>
    </location>
</feature>
<evidence type="ECO:0000313" key="2">
    <source>
        <dbReference type="EMBL" id="GAQ90013.1"/>
    </source>
</evidence>